<dbReference type="Gene3D" id="1.10.510.10">
    <property type="entry name" value="Transferase(Phosphotransferase) domain 1"/>
    <property type="match status" value="1"/>
</dbReference>
<accession>A0A210PQL5</accession>
<evidence type="ECO:0000313" key="7">
    <source>
        <dbReference type="Proteomes" id="UP000242188"/>
    </source>
</evidence>
<gene>
    <name evidence="6" type="ORF">KP79_PYT19810</name>
</gene>
<feature type="binding site" evidence="3">
    <location>
        <position position="765"/>
    </location>
    <ligand>
        <name>ATP</name>
        <dbReference type="ChEBI" id="CHEBI:30616"/>
    </ligand>
</feature>
<dbReference type="InterPro" id="IPR017441">
    <property type="entry name" value="Protein_kinase_ATP_BS"/>
</dbReference>
<dbReference type="PANTHER" id="PTHR26392:SF92">
    <property type="entry name" value="PROTEIN KINASE DOMAIN-CONTAINING PROTEIN"/>
    <property type="match status" value="1"/>
</dbReference>
<keyword evidence="6" id="KW-0418">Kinase</keyword>
<keyword evidence="1 3" id="KW-0547">Nucleotide-binding</keyword>
<evidence type="ECO:0000256" key="4">
    <source>
        <dbReference type="SAM" id="Coils"/>
    </source>
</evidence>
<dbReference type="SUPFAM" id="SSF52540">
    <property type="entry name" value="P-loop containing nucleoside triphosphate hydrolases"/>
    <property type="match status" value="1"/>
</dbReference>
<dbReference type="InterPro" id="IPR045063">
    <property type="entry name" value="Dynamin_N"/>
</dbReference>
<dbReference type="InterPro" id="IPR000719">
    <property type="entry name" value="Prot_kinase_dom"/>
</dbReference>
<dbReference type="Gene3D" id="3.40.50.300">
    <property type="entry name" value="P-loop containing nucleotide triphosphate hydrolases"/>
    <property type="match status" value="1"/>
</dbReference>
<feature type="domain" description="Protein kinase" evidence="5">
    <location>
        <begin position="734"/>
        <end position="1017"/>
    </location>
</feature>
<name>A0A210PQL5_MIZYE</name>
<reference evidence="6 7" key="1">
    <citation type="journal article" date="2017" name="Nat. Ecol. Evol.">
        <title>Scallop genome provides insights into evolution of bilaterian karyotype and development.</title>
        <authorList>
            <person name="Wang S."/>
            <person name="Zhang J."/>
            <person name="Jiao W."/>
            <person name="Li J."/>
            <person name="Xun X."/>
            <person name="Sun Y."/>
            <person name="Guo X."/>
            <person name="Huan P."/>
            <person name="Dong B."/>
            <person name="Zhang L."/>
            <person name="Hu X."/>
            <person name="Sun X."/>
            <person name="Wang J."/>
            <person name="Zhao C."/>
            <person name="Wang Y."/>
            <person name="Wang D."/>
            <person name="Huang X."/>
            <person name="Wang R."/>
            <person name="Lv J."/>
            <person name="Li Y."/>
            <person name="Zhang Z."/>
            <person name="Liu B."/>
            <person name="Lu W."/>
            <person name="Hui Y."/>
            <person name="Liang J."/>
            <person name="Zhou Z."/>
            <person name="Hou R."/>
            <person name="Li X."/>
            <person name="Liu Y."/>
            <person name="Li H."/>
            <person name="Ning X."/>
            <person name="Lin Y."/>
            <person name="Zhao L."/>
            <person name="Xing Q."/>
            <person name="Dou J."/>
            <person name="Li Y."/>
            <person name="Mao J."/>
            <person name="Guo H."/>
            <person name="Dou H."/>
            <person name="Li T."/>
            <person name="Mu C."/>
            <person name="Jiang W."/>
            <person name="Fu Q."/>
            <person name="Fu X."/>
            <person name="Miao Y."/>
            <person name="Liu J."/>
            <person name="Yu Q."/>
            <person name="Li R."/>
            <person name="Liao H."/>
            <person name="Li X."/>
            <person name="Kong Y."/>
            <person name="Jiang Z."/>
            <person name="Chourrout D."/>
            <person name="Li R."/>
            <person name="Bao Z."/>
        </authorList>
    </citation>
    <scope>NUCLEOTIDE SEQUENCE [LARGE SCALE GENOMIC DNA]</scope>
    <source>
        <strain evidence="6 7">PY_sf001</strain>
    </source>
</reference>
<dbReference type="PANTHER" id="PTHR26392">
    <property type="entry name" value="MITOGEN-ACTIVATED PROTEIN KINASE KINASE KINASE 7-RELATED"/>
    <property type="match status" value="1"/>
</dbReference>
<organism evidence="6 7">
    <name type="scientific">Mizuhopecten yessoensis</name>
    <name type="common">Japanese scallop</name>
    <name type="synonym">Patinopecten yessoensis</name>
    <dbReference type="NCBI Taxonomy" id="6573"/>
    <lineage>
        <taxon>Eukaryota</taxon>
        <taxon>Metazoa</taxon>
        <taxon>Spiralia</taxon>
        <taxon>Lophotrochozoa</taxon>
        <taxon>Mollusca</taxon>
        <taxon>Bivalvia</taxon>
        <taxon>Autobranchia</taxon>
        <taxon>Pteriomorphia</taxon>
        <taxon>Pectinida</taxon>
        <taxon>Pectinoidea</taxon>
        <taxon>Pectinidae</taxon>
        <taxon>Mizuhopecten</taxon>
    </lineage>
</organism>
<keyword evidence="2 3" id="KW-0067">ATP-binding</keyword>
<dbReference type="Proteomes" id="UP000242188">
    <property type="component" value="Unassembled WGS sequence"/>
</dbReference>
<sequence length="1017" mass="117711">MAQANFSCPYDITEIRNLGYVECMDILELIDTKGLEELEELQDLIIKLIKQSKNVADGQSAPGEAGNDSQATFTSSADLMNQIISRDREIKQKLNGIYGDLKSFFKMSQYASDPSLQHELEIEFKNVQEMVEEYAEELMCDECPIVVTGETSAGKSSLLNLILGSNILPSSLRSNTSTVCRLHNHEQKMIKVYDQSGKKLVHHGVFDYNISDDVLKKEMQKYISSEENPYRYVDIFWPIPFLGSQVVIVDTPGIGENSEMTSRLLDYLPKAVAFIYVLNSENAGGVQQDRLLRILDEQNKWREKGRKQTFDHNCTLFVCNKWDEVPESERDRVWNDTKAKLRCWPGFTESQMFRLSALEAERRYRNGLDYTGDFQNLLRGIQKMVPASFQEKVRQHAWWQEKLLKQILFHVTAHINNTRLSQEEKRIKKEKVEDRLRRLECDTEQVKRTLKDEAKMRWAEISEKLHAYINDQETVEKLKEWDIHTEIPERESDFDLIEREAKEIILAKVGKEIKSWCENEKSLSNIRNELANRFREEYRLLEEQCHDIDNLVQDVEGSIELDDVDVQEKEPSHRIPLFAGKEQLALVLTAPLWVPLMVLAFSMALPVMGVIAVKDSFNEKRMCKNYIKNKKAFMDKWADEVLLRFSREAIASKLEMTYLETFYKCLEQLCDSVIPRQIESDRQLIANIQQEERHSSTIRRQYHPLEKRCQYMTGKLLLVQMEYFYEDNIVNKNITKGEFLGKGSFANVYKAEIVIGDERKSAAIKCMTQPFENSDSWYSQLTEVSTLLKFSHGWIVKLFGISYEEVGSHKYLQIIMELCDFTLSSQIFPGNDGSPAPVASCSQFPLKSVEIKPSMEFFKRISTDVCKGLVYIHKKNFIHRDLKPSNILLQGKRAKIADVGLTKETDFITGTLTGTPCYIAPEVILMKLYSTEVDIYSLGILLWELWYGAKAYEQDGITEDRIFELFEQVKAGHRPSFCQRHVPPPALQKLMKQCWHGDIKCRPQAGKVFDTIEDQSF</sequence>
<dbReference type="Pfam" id="PF00350">
    <property type="entry name" value="Dynamin_N"/>
    <property type="match status" value="1"/>
</dbReference>
<dbReference type="SUPFAM" id="SSF56112">
    <property type="entry name" value="Protein kinase-like (PK-like)"/>
    <property type="match status" value="1"/>
</dbReference>
<dbReference type="PROSITE" id="PS00107">
    <property type="entry name" value="PROTEIN_KINASE_ATP"/>
    <property type="match status" value="1"/>
</dbReference>
<evidence type="ECO:0000259" key="5">
    <source>
        <dbReference type="PROSITE" id="PS50011"/>
    </source>
</evidence>
<dbReference type="EMBL" id="NEDP02005556">
    <property type="protein sequence ID" value="OWF38744.1"/>
    <property type="molecule type" value="Genomic_DNA"/>
</dbReference>
<keyword evidence="6" id="KW-0808">Transferase</keyword>
<dbReference type="PROSITE" id="PS00108">
    <property type="entry name" value="PROTEIN_KINASE_ST"/>
    <property type="match status" value="1"/>
</dbReference>
<dbReference type="InterPro" id="IPR011009">
    <property type="entry name" value="Kinase-like_dom_sf"/>
</dbReference>
<dbReference type="AlphaFoldDB" id="A0A210PQL5"/>
<dbReference type="GO" id="GO:0004672">
    <property type="term" value="F:protein kinase activity"/>
    <property type="evidence" value="ECO:0007669"/>
    <property type="project" value="InterPro"/>
</dbReference>
<proteinExistence type="predicted"/>
<keyword evidence="4" id="KW-0175">Coiled coil</keyword>
<dbReference type="Pfam" id="PF00069">
    <property type="entry name" value="Pkinase"/>
    <property type="match status" value="1"/>
</dbReference>
<dbReference type="InterPro" id="IPR008271">
    <property type="entry name" value="Ser/Thr_kinase_AS"/>
</dbReference>
<dbReference type="STRING" id="6573.A0A210PQL5"/>
<dbReference type="SMART" id="SM00220">
    <property type="entry name" value="S_TKc"/>
    <property type="match status" value="1"/>
</dbReference>
<evidence type="ECO:0000256" key="3">
    <source>
        <dbReference type="PROSITE-ProRule" id="PRU10141"/>
    </source>
</evidence>
<feature type="coiled-coil region" evidence="4">
    <location>
        <begin position="422"/>
        <end position="449"/>
    </location>
</feature>
<dbReference type="GO" id="GO:0005524">
    <property type="term" value="F:ATP binding"/>
    <property type="evidence" value="ECO:0007669"/>
    <property type="project" value="UniProtKB-UniRule"/>
</dbReference>
<evidence type="ECO:0000256" key="2">
    <source>
        <dbReference type="ARBA" id="ARBA00022840"/>
    </source>
</evidence>
<dbReference type="InterPro" id="IPR027417">
    <property type="entry name" value="P-loop_NTPase"/>
</dbReference>
<dbReference type="OrthoDB" id="4062651at2759"/>
<dbReference type="Gene3D" id="3.30.200.20">
    <property type="entry name" value="Phosphorylase Kinase, domain 1"/>
    <property type="match status" value="1"/>
</dbReference>
<evidence type="ECO:0000313" key="6">
    <source>
        <dbReference type="EMBL" id="OWF38744.1"/>
    </source>
</evidence>
<protein>
    <submittedName>
        <fullName evidence="6">Tyrosine-protein kinase CSK</fullName>
    </submittedName>
</protein>
<comment type="caution">
    <text evidence="6">The sequence shown here is derived from an EMBL/GenBank/DDBJ whole genome shotgun (WGS) entry which is preliminary data.</text>
</comment>
<keyword evidence="7" id="KW-1185">Reference proteome</keyword>
<dbReference type="PROSITE" id="PS50011">
    <property type="entry name" value="PROTEIN_KINASE_DOM"/>
    <property type="match status" value="1"/>
</dbReference>
<evidence type="ECO:0000256" key="1">
    <source>
        <dbReference type="ARBA" id="ARBA00022741"/>
    </source>
</evidence>